<evidence type="ECO:0000313" key="1">
    <source>
        <dbReference type="EMBL" id="CAF1702910.1"/>
    </source>
</evidence>
<gene>
    <name evidence="1" type="ORF">DARMORV10_C03P38790.1</name>
</gene>
<dbReference type="AlphaFoldDB" id="A0A816IDB5"/>
<sequence>MATKSSSLVSLVLSLILLQLFVSQVCLTEAIRIPR</sequence>
<protein>
    <submittedName>
        <fullName evidence="1">(rape) hypothetical protein</fullName>
    </submittedName>
</protein>
<dbReference type="EMBL" id="HG994367">
    <property type="protein sequence ID" value="CAF1702910.1"/>
    <property type="molecule type" value="Genomic_DNA"/>
</dbReference>
<dbReference type="Proteomes" id="UP001295469">
    <property type="component" value="Chromosome C03"/>
</dbReference>
<name>A0A816IDB5_BRANA</name>
<organism evidence="1">
    <name type="scientific">Brassica napus</name>
    <name type="common">Rape</name>
    <dbReference type="NCBI Taxonomy" id="3708"/>
    <lineage>
        <taxon>Eukaryota</taxon>
        <taxon>Viridiplantae</taxon>
        <taxon>Streptophyta</taxon>
        <taxon>Embryophyta</taxon>
        <taxon>Tracheophyta</taxon>
        <taxon>Spermatophyta</taxon>
        <taxon>Magnoliopsida</taxon>
        <taxon>eudicotyledons</taxon>
        <taxon>Gunneridae</taxon>
        <taxon>Pentapetalae</taxon>
        <taxon>rosids</taxon>
        <taxon>malvids</taxon>
        <taxon>Brassicales</taxon>
        <taxon>Brassicaceae</taxon>
        <taxon>Brassiceae</taxon>
        <taxon>Brassica</taxon>
    </lineage>
</organism>
<accession>A0A816IDB5</accession>
<reference evidence="1" key="1">
    <citation type="submission" date="2021-01" db="EMBL/GenBank/DDBJ databases">
        <authorList>
            <consortium name="Genoscope - CEA"/>
            <person name="William W."/>
        </authorList>
    </citation>
    <scope>NUCLEOTIDE SEQUENCE</scope>
</reference>
<proteinExistence type="predicted"/>